<feature type="non-terminal residue" evidence="1">
    <location>
        <position position="572"/>
    </location>
</feature>
<accession>A0A0F9KNJ2</accession>
<gene>
    <name evidence="1" type="ORF">LCGC14_1681190</name>
</gene>
<dbReference type="AlphaFoldDB" id="A0A0F9KNJ2"/>
<evidence type="ECO:0000313" key="1">
    <source>
        <dbReference type="EMBL" id="KKM16895.1"/>
    </source>
</evidence>
<reference evidence="1" key="1">
    <citation type="journal article" date="2015" name="Nature">
        <title>Complex archaea that bridge the gap between prokaryotes and eukaryotes.</title>
        <authorList>
            <person name="Spang A."/>
            <person name="Saw J.H."/>
            <person name="Jorgensen S.L."/>
            <person name="Zaremba-Niedzwiedzka K."/>
            <person name="Martijn J."/>
            <person name="Lind A.E."/>
            <person name="van Eijk R."/>
            <person name="Schleper C."/>
            <person name="Guy L."/>
            <person name="Ettema T.J."/>
        </authorList>
    </citation>
    <scope>NUCLEOTIDE SEQUENCE</scope>
</reference>
<comment type="caution">
    <text evidence="1">The sequence shown here is derived from an EMBL/GenBank/DDBJ whole genome shotgun (WGS) entry which is preliminary data.</text>
</comment>
<name>A0A0F9KNJ2_9ZZZZ</name>
<proteinExistence type="predicted"/>
<sequence length="572" mass="65958">MSSVLPGLPNLHFICEHVHCPSCSGPLVVKKVKTRSVFIANYGSVKVKEHIKQCRSCHAWHSSDELPMLVKKGSNYSYSCLVQVGLMRYKEKKQISEISQFFKDDYGIAISDTQVRRMAYSFLHYLGKFHYLHAGTINNYLESQGGYILYVDSTCEGRAPHLLTCIDGNSGFVLYSQKMASENQADLEKAFGKVLQLFGVPLCCVHDMGRGINNALDTVFPQAARVICHFHLLRDIGKDLLGEVYQRIKKMLSDKKIYADIRYQVQATEKQTGGREAARNLFFRYDKSEQGSADQLTGMLYGFLLELKSWENNGDGYGFPFDRPKFAYYKNLKLIYEQMTEIERLGFFGQDLLKKCRFHKIKQVLSSVLSDDELAKEVEALEIHIEHFDRLREIMRIAIPGDKKELNDQGKIKNQSELLQVETNLKGYIGELKSEMKKLPKLKVVVTHLEKYWDKIFTRGIQVNIQGETKTIFPHRTNNTSEQFYRRLKQMLRRLHGNSKVNKDLIYLPEEIALIENLSNQTYINNLLKDESKLAGEFAKLDIEGKQLPYEKQDLELVMPVKIKKRLKNFTP</sequence>
<dbReference type="EMBL" id="LAZR01014574">
    <property type="protein sequence ID" value="KKM16895.1"/>
    <property type="molecule type" value="Genomic_DNA"/>
</dbReference>
<evidence type="ECO:0008006" key="2">
    <source>
        <dbReference type="Google" id="ProtNLM"/>
    </source>
</evidence>
<organism evidence="1">
    <name type="scientific">marine sediment metagenome</name>
    <dbReference type="NCBI Taxonomy" id="412755"/>
    <lineage>
        <taxon>unclassified sequences</taxon>
        <taxon>metagenomes</taxon>
        <taxon>ecological metagenomes</taxon>
    </lineage>
</organism>
<protein>
    <recommendedName>
        <fullName evidence="2">MULE transposase domain-containing protein</fullName>
    </recommendedName>
</protein>